<protein>
    <submittedName>
        <fullName evidence="1">Uncharacterized protein</fullName>
    </submittedName>
</protein>
<dbReference type="EMBL" id="UINC01034635">
    <property type="protein sequence ID" value="SVB25784.1"/>
    <property type="molecule type" value="Genomic_DNA"/>
</dbReference>
<reference evidence="1" key="1">
    <citation type="submission" date="2018-05" db="EMBL/GenBank/DDBJ databases">
        <authorList>
            <person name="Lanie J.A."/>
            <person name="Ng W.-L."/>
            <person name="Kazmierczak K.M."/>
            <person name="Andrzejewski T.M."/>
            <person name="Davidsen T.M."/>
            <person name="Wayne K.J."/>
            <person name="Tettelin H."/>
            <person name="Glass J.I."/>
            <person name="Rusch D."/>
            <person name="Podicherti R."/>
            <person name="Tsui H.-C.T."/>
            <person name="Winkler M.E."/>
        </authorList>
    </citation>
    <scope>NUCLEOTIDE SEQUENCE</scope>
</reference>
<dbReference type="Pfam" id="PF13557">
    <property type="entry name" value="Phenol_MetA_deg"/>
    <property type="match status" value="1"/>
</dbReference>
<dbReference type="AlphaFoldDB" id="A0A382CIX0"/>
<gene>
    <name evidence="1" type="ORF">METZ01_LOCUS178638</name>
</gene>
<sequence>MGWCALLCWVLPLAADEPIMNMMPRWAGGWGYQFIEEYRSESDLLLGDQKAYPGFTEDVHLMHLQGVYTWDRSIRLTAKLPYVLDARREMPDGLGGKKTEYDNGIGDLTLALPLKKYFNLDGRSGSWDFKPMLRVPLSGDDDYEVFDNEWGHGLGLGYESETANWYFGVHTSGWIYHDNEPFESRSSLDIGYNFQALGSNGSIFWETDFHYEDDGSETLSAGPAFYWNFNDTTHLRIEWKHDFHDRQGILDHGNGDTFKIGIGFVF</sequence>
<evidence type="ECO:0000313" key="1">
    <source>
        <dbReference type="EMBL" id="SVB25784.1"/>
    </source>
</evidence>
<proteinExistence type="predicted"/>
<dbReference type="InterPro" id="IPR025737">
    <property type="entry name" value="FApF"/>
</dbReference>
<accession>A0A382CIX0</accession>
<name>A0A382CIX0_9ZZZZ</name>
<organism evidence="1">
    <name type="scientific">marine metagenome</name>
    <dbReference type="NCBI Taxonomy" id="408172"/>
    <lineage>
        <taxon>unclassified sequences</taxon>
        <taxon>metagenomes</taxon>
        <taxon>ecological metagenomes</taxon>
    </lineage>
</organism>